<dbReference type="Proteomes" id="UP000781710">
    <property type="component" value="Unassembled WGS sequence"/>
</dbReference>
<reference evidence="5 6" key="1">
    <citation type="submission" date="2017-10" db="EMBL/GenBank/DDBJ databases">
        <title>Whole genome sequencing of members of genus Pseudoxanthomonas.</title>
        <authorList>
            <person name="Kumar S."/>
            <person name="Bansal K."/>
            <person name="Kaur A."/>
            <person name="Patil P."/>
            <person name="Sharma S."/>
            <person name="Patil P.B."/>
        </authorList>
    </citation>
    <scope>NUCLEOTIDE SEQUENCE [LARGE SCALE GENOMIC DNA]</scope>
    <source>
        <strain evidence="5 6">DSM 17109</strain>
    </source>
</reference>
<keyword evidence="3" id="KW-1133">Transmembrane helix</keyword>
<evidence type="ECO:0000256" key="2">
    <source>
        <dbReference type="SAM" id="MobiDB-lite"/>
    </source>
</evidence>
<evidence type="ECO:0000313" key="6">
    <source>
        <dbReference type="Proteomes" id="UP000781710"/>
    </source>
</evidence>
<dbReference type="SMART" id="SM00327">
    <property type="entry name" value="VWA"/>
    <property type="match status" value="1"/>
</dbReference>
<feature type="compositionally biased region" description="Basic and acidic residues" evidence="2">
    <location>
        <begin position="569"/>
        <end position="581"/>
    </location>
</feature>
<evidence type="ECO:0000259" key="4">
    <source>
        <dbReference type="PROSITE" id="PS50234"/>
    </source>
</evidence>
<dbReference type="PANTHER" id="PTHR22550">
    <property type="entry name" value="SPORE GERMINATION PROTEIN"/>
    <property type="match status" value="1"/>
</dbReference>
<name>A0ABQ6ZK27_9GAMM</name>
<dbReference type="PANTHER" id="PTHR22550:SF14">
    <property type="entry name" value="VWFA DOMAIN-CONTAINING PROTEIN"/>
    <property type="match status" value="1"/>
</dbReference>
<feature type="transmembrane region" description="Helical" evidence="3">
    <location>
        <begin position="57"/>
        <end position="78"/>
    </location>
</feature>
<dbReference type="EMBL" id="PDWW01000004">
    <property type="protein sequence ID" value="KAF1726419.1"/>
    <property type="molecule type" value="Genomic_DNA"/>
</dbReference>
<evidence type="ECO:0000256" key="3">
    <source>
        <dbReference type="SAM" id="Phobius"/>
    </source>
</evidence>
<evidence type="ECO:0000256" key="1">
    <source>
        <dbReference type="PROSITE-ProRule" id="PRU00339"/>
    </source>
</evidence>
<sequence length="581" mass="61329">MSVDWAALHFLRPHWLWALLALPVLAWAWRAQRQRRSAWRGHVDAHLLPHVLVQGGAGARTGLIAALAACTLAVLALAGPSWRQAEQPLWQVKRPLVIVLDLSSRTTTSDLPPSRLLQARAKLAQVLEARAGSPVALVAYAEDAFTVTPLTDDTANIRLFLDDLAPEIMPADGQRTDRGIAWAARLLSQAEARSGDILVLTDRADPAAMTEAASARTGGYAVSALGLGTAAGAAYRGSDGAIGHAALDASSLGGLASAGGGRYHALTADDGDLAALGLRTPVDSAGEAATAGGGKAWRDEGYWLLIPLMAIALLGFRRGAALVLVGALWLPMASPASAAGVDWWQRADQVEHARVVRGADAYRQGDFAAAEKAFTGVDTAEGWYNLGNALAKQQRYDDAIAAYDRALRAQPGMPDAVANRAAVDAARKRPPSSDESQGKSGQKGDGKQGAGSQGDAKPQPGEQKNPSPSQAKGEPSSQGQEKTPPATAPSRPPSSSPADASAQSAADAAQRERMREAMAKAAAQRAEQEKQGQPAVQAETAEQRERRQAVDAWLKRVPDEPGSLLKAKFRLEQERRQREGR</sequence>
<dbReference type="InterPro" id="IPR011990">
    <property type="entry name" value="TPR-like_helical_dom_sf"/>
</dbReference>
<dbReference type="InterPro" id="IPR002035">
    <property type="entry name" value="VWF_A"/>
</dbReference>
<keyword evidence="3" id="KW-0812">Transmembrane</keyword>
<protein>
    <recommendedName>
        <fullName evidence="4">VWFA domain-containing protein</fullName>
    </recommendedName>
</protein>
<dbReference type="SUPFAM" id="SSF48452">
    <property type="entry name" value="TPR-like"/>
    <property type="match status" value="1"/>
</dbReference>
<dbReference type="InterPro" id="IPR050768">
    <property type="entry name" value="UPF0353/GerABKA_families"/>
</dbReference>
<feature type="compositionally biased region" description="Pro residues" evidence="2">
    <location>
        <begin position="486"/>
        <end position="495"/>
    </location>
</feature>
<feature type="compositionally biased region" description="Basic and acidic residues" evidence="2">
    <location>
        <begin position="541"/>
        <end position="559"/>
    </location>
</feature>
<feature type="region of interest" description="Disordered" evidence="2">
    <location>
        <begin position="419"/>
        <end position="581"/>
    </location>
</feature>
<dbReference type="PROSITE" id="PS50293">
    <property type="entry name" value="TPR_REGION"/>
    <property type="match status" value="1"/>
</dbReference>
<dbReference type="InterPro" id="IPR019734">
    <property type="entry name" value="TPR_rpt"/>
</dbReference>
<feature type="domain" description="VWFA" evidence="4">
    <location>
        <begin position="95"/>
        <end position="285"/>
    </location>
</feature>
<dbReference type="Gene3D" id="3.40.50.410">
    <property type="entry name" value="von Willebrand factor, type A domain"/>
    <property type="match status" value="1"/>
</dbReference>
<feature type="compositionally biased region" description="Polar residues" evidence="2">
    <location>
        <begin position="462"/>
        <end position="481"/>
    </location>
</feature>
<dbReference type="RefSeq" id="WP_162336775.1">
    <property type="nucleotide sequence ID" value="NZ_JBHSRQ010000004.1"/>
</dbReference>
<accession>A0ABQ6ZK27</accession>
<dbReference type="Gene3D" id="1.25.40.10">
    <property type="entry name" value="Tetratricopeptide repeat domain"/>
    <property type="match status" value="1"/>
</dbReference>
<comment type="caution">
    <text evidence="5">The sequence shown here is derived from an EMBL/GenBank/DDBJ whole genome shotgun (WGS) entry which is preliminary data.</text>
</comment>
<proteinExistence type="predicted"/>
<feature type="compositionally biased region" description="Gly residues" evidence="2">
    <location>
        <begin position="441"/>
        <end position="452"/>
    </location>
</feature>
<feature type="compositionally biased region" description="Basic and acidic residues" evidence="2">
    <location>
        <begin position="509"/>
        <end position="518"/>
    </location>
</feature>
<dbReference type="SUPFAM" id="SSF53300">
    <property type="entry name" value="vWA-like"/>
    <property type="match status" value="1"/>
</dbReference>
<keyword evidence="3" id="KW-0472">Membrane</keyword>
<dbReference type="SMART" id="SM00028">
    <property type="entry name" value="TPR"/>
    <property type="match status" value="1"/>
</dbReference>
<organism evidence="5 6">
    <name type="scientific">Pseudoxanthomonas japonensis</name>
    <dbReference type="NCBI Taxonomy" id="69284"/>
    <lineage>
        <taxon>Bacteria</taxon>
        <taxon>Pseudomonadati</taxon>
        <taxon>Pseudomonadota</taxon>
        <taxon>Gammaproteobacteria</taxon>
        <taxon>Lysobacterales</taxon>
        <taxon>Lysobacteraceae</taxon>
        <taxon>Pseudoxanthomonas</taxon>
    </lineage>
</organism>
<feature type="repeat" description="TPR" evidence="1">
    <location>
        <begin position="380"/>
        <end position="413"/>
    </location>
</feature>
<dbReference type="Pfam" id="PF00515">
    <property type="entry name" value="TPR_1"/>
    <property type="match status" value="1"/>
</dbReference>
<gene>
    <name evidence="5" type="ORF">CSC78_04800</name>
</gene>
<evidence type="ECO:0000313" key="5">
    <source>
        <dbReference type="EMBL" id="KAF1726419.1"/>
    </source>
</evidence>
<feature type="compositionally biased region" description="Low complexity" evidence="2">
    <location>
        <begin position="496"/>
        <end position="508"/>
    </location>
</feature>
<dbReference type="PROSITE" id="PS50005">
    <property type="entry name" value="TPR"/>
    <property type="match status" value="1"/>
</dbReference>
<keyword evidence="6" id="KW-1185">Reference proteome</keyword>
<keyword evidence="1" id="KW-0802">TPR repeat</keyword>
<dbReference type="PROSITE" id="PS50234">
    <property type="entry name" value="VWFA"/>
    <property type="match status" value="1"/>
</dbReference>
<dbReference type="Pfam" id="PF13519">
    <property type="entry name" value="VWA_2"/>
    <property type="match status" value="1"/>
</dbReference>
<dbReference type="InterPro" id="IPR036465">
    <property type="entry name" value="vWFA_dom_sf"/>
</dbReference>